<reference evidence="2" key="2">
    <citation type="submission" date="2015-07" db="EMBL/GenBank/DDBJ databases">
        <title>Contrasting host-pathogen interactions and genome evolution in two generalist and specialist microsporidian pathogens of mosquitoes.</title>
        <authorList>
            <consortium name="The Broad Institute Genomics Platform"/>
            <consortium name="The Broad Institute Genome Sequencing Center for Infectious Disease"/>
            <person name="Cuomo C.A."/>
            <person name="Sanscrainte N.D."/>
            <person name="Goldberg J.M."/>
            <person name="Heiman D."/>
            <person name="Young S."/>
            <person name="Zeng Q."/>
            <person name="Becnel J.J."/>
            <person name="Birren B.W."/>
        </authorList>
    </citation>
    <scope>NUCLEOTIDE SEQUENCE [LARGE SCALE GENOMIC DNA]</scope>
    <source>
        <strain evidence="2">USNM 41457</strain>
    </source>
</reference>
<proteinExistence type="predicted"/>
<dbReference type="AlphaFoldDB" id="J9DAB1"/>
<dbReference type="HOGENOM" id="CLU_2183886_0_0_1"/>
<name>J9DAB1_EDHAE</name>
<accession>J9DAB1</accession>
<dbReference type="VEuPathDB" id="MicrosporidiaDB:EDEG_01119"/>
<dbReference type="EMBL" id="AFBI03000015">
    <property type="protein sequence ID" value="EJW04671.1"/>
    <property type="molecule type" value="Genomic_DNA"/>
</dbReference>
<gene>
    <name evidence="1" type="ORF">EDEG_01119</name>
</gene>
<dbReference type="Proteomes" id="UP000003163">
    <property type="component" value="Unassembled WGS sequence"/>
</dbReference>
<evidence type="ECO:0000313" key="1">
    <source>
        <dbReference type="EMBL" id="EJW04671.1"/>
    </source>
</evidence>
<dbReference type="InParanoid" id="J9DAB1"/>
<protein>
    <submittedName>
        <fullName evidence="1">Uncharacterized protein</fullName>
    </submittedName>
</protein>
<comment type="caution">
    <text evidence="1">The sequence shown here is derived from an EMBL/GenBank/DDBJ whole genome shotgun (WGS) entry which is preliminary data.</text>
</comment>
<reference evidence="1 2" key="1">
    <citation type="submission" date="2011-08" db="EMBL/GenBank/DDBJ databases">
        <authorList>
            <person name="Liu Z.J."/>
            <person name="Shi F.L."/>
            <person name="Lu J.Q."/>
            <person name="Li M."/>
            <person name="Wang Z.L."/>
        </authorList>
    </citation>
    <scope>NUCLEOTIDE SEQUENCE [LARGE SCALE GENOMIC DNA]</scope>
    <source>
        <strain evidence="1 2">USNM 41457</strain>
    </source>
</reference>
<keyword evidence="2" id="KW-1185">Reference proteome</keyword>
<evidence type="ECO:0000313" key="2">
    <source>
        <dbReference type="Proteomes" id="UP000003163"/>
    </source>
</evidence>
<sequence length="109" mass="12699">MLNILANDTITENIIHEKLQNIAQNLFRNFKNDIEDKANAHILEKTKSRVLYEDMKVPEKEIPHRGDSSPNIQNEICDILAKNVLKKMSDLVLKKPKNKKNSRIHRQIT</sequence>
<organism evidence="1 2">
    <name type="scientific">Edhazardia aedis (strain USNM 41457)</name>
    <name type="common">Microsporidian parasite</name>
    <dbReference type="NCBI Taxonomy" id="1003232"/>
    <lineage>
        <taxon>Eukaryota</taxon>
        <taxon>Fungi</taxon>
        <taxon>Fungi incertae sedis</taxon>
        <taxon>Microsporidia</taxon>
        <taxon>Edhazardia</taxon>
    </lineage>
</organism>